<dbReference type="EC" id="6.1.1.7" evidence="2"/>
<dbReference type="SMART" id="SM00863">
    <property type="entry name" value="tRNA_SAD"/>
    <property type="match status" value="1"/>
</dbReference>
<dbReference type="AlphaFoldDB" id="A0A2H0VHT6"/>
<keyword evidence="6" id="KW-0067">ATP-binding</keyword>
<sequence length="627" mass="71116">MTVEEIRSKYLTFFKDRGHTEIVSALLLPQDDPTTLLTGSGMQPLIPYLMGKKHPDGKRLTDSQKCFRAEDIEEVGDNRHTTFFEMLGNWSLGDYFKEEQLPWFFEFLVDELGIDPKNLYVTVFMGDEDNGIPRDDESADIWEKLFESKGVHSKIVNVGSEEDGYKKGMEGGRIFYYDSSKNWWSRKGKPDQMPAGELGGPDSEVFYEFTDVEHDKSFGEHCHPNCDCGRFLEIGNSVFMEYKKNESGEFEKLEQRNVDFGGGLERIAAAANGFGDVFEIDVFKPIIEKIDDLSPGLEIETKRIFADHLRGAAFLIADGVAPSNKEEGYVLRRLLRRVIAYEIQKDIHPDLLSEIPKVIVDKYKSHYKNLDEKEIIEVMEAEKSKFKTAIGRGLRELADYKKITAKEAFYLYETYGLPFELTKEVAPNGIGKDLKIEDFETEFERHKDASKAGAGKKFGGHGLMLDTGELRAADEEELIKVTNLHTATHLLQAALKKVVGDSIEQRGSDITSERTRFDFSFDRKLTEKEIEEVEEIVNEVIEKDLPVSFQEMPVDEAKGSGALFVPHAQYPEKVKVYFVGEDFENAFSKELCGGPHVEHTGVIGKLKIKKQEAVGEGIRRIRAVAEE</sequence>
<dbReference type="GO" id="GO:0006419">
    <property type="term" value="P:alanyl-tRNA aminoacylation"/>
    <property type="evidence" value="ECO:0007669"/>
    <property type="project" value="InterPro"/>
</dbReference>
<dbReference type="InterPro" id="IPR050058">
    <property type="entry name" value="Ala-tRNA_ligase"/>
</dbReference>
<dbReference type="GO" id="GO:0005524">
    <property type="term" value="F:ATP binding"/>
    <property type="evidence" value="ECO:0007669"/>
    <property type="project" value="UniProtKB-KW"/>
</dbReference>
<evidence type="ECO:0000256" key="2">
    <source>
        <dbReference type="ARBA" id="ARBA00013168"/>
    </source>
</evidence>
<keyword evidence="8" id="KW-0648">Protein biosynthesis</keyword>
<gene>
    <name evidence="11" type="ORF">COT88_00400</name>
</gene>
<dbReference type="InterPro" id="IPR018164">
    <property type="entry name" value="Ala-tRNA-synth_IIc_N"/>
</dbReference>
<proteinExistence type="inferred from homology"/>
<dbReference type="PANTHER" id="PTHR11777:SF9">
    <property type="entry name" value="ALANINE--TRNA LIGASE, CYTOPLASMIC"/>
    <property type="match status" value="1"/>
</dbReference>
<dbReference type="PROSITE" id="PS50860">
    <property type="entry name" value="AA_TRNA_LIGASE_II_ALA"/>
    <property type="match status" value="1"/>
</dbReference>
<reference evidence="12" key="1">
    <citation type="submission" date="2017-09" db="EMBL/GenBank/DDBJ databases">
        <title>Depth-based differentiation of microbial function through sediment-hosted aquifers and enrichment of novel symbionts in the deep terrestrial subsurface.</title>
        <authorList>
            <person name="Probst A.J."/>
            <person name="Ladd B."/>
            <person name="Jarett J.K."/>
            <person name="Geller-Mcgrath D.E."/>
            <person name="Sieber C.M.K."/>
            <person name="Emerson J.B."/>
            <person name="Anantharaman K."/>
            <person name="Thomas B.C."/>
            <person name="Malmstrom R."/>
            <person name="Stieglmeier M."/>
            <person name="Klingl A."/>
            <person name="Woyke T."/>
            <person name="Ryan C.M."/>
            <person name="Banfield J.F."/>
        </authorList>
    </citation>
    <scope>NUCLEOTIDE SEQUENCE [LARGE SCALE GENOMIC DNA]</scope>
</reference>
<dbReference type="Gene3D" id="3.30.980.10">
    <property type="entry name" value="Threonyl-trna Synthetase, Chain A, domain 2"/>
    <property type="match status" value="1"/>
</dbReference>
<evidence type="ECO:0000259" key="10">
    <source>
        <dbReference type="PROSITE" id="PS50860"/>
    </source>
</evidence>
<dbReference type="SUPFAM" id="SSF101353">
    <property type="entry name" value="Putative anticodon-binding domain of alanyl-tRNA synthetase (AlaRS)"/>
    <property type="match status" value="1"/>
</dbReference>
<keyword evidence="9" id="KW-0030">Aminoacyl-tRNA synthetase</keyword>
<keyword evidence="3" id="KW-0820">tRNA-binding</keyword>
<evidence type="ECO:0000256" key="4">
    <source>
        <dbReference type="ARBA" id="ARBA00022598"/>
    </source>
</evidence>
<evidence type="ECO:0000313" key="12">
    <source>
        <dbReference type="Proteomes" id="UP000230776"/>
    </source>
</evidence>
<dbReference type="GO" id="GO:0004813">
    <property type="term" value="F:alanine-tRNA ligase activity"/>
    <property type="evidence" value="ECO:0007669"/>
    <property type="project" value="UniProtKB-EC"/>
</dbReference>
<dbReference type="NCBIfam" id="NF002436">
    <property type="entry name" value="PRK01584.1"/>
    <property type="match status" value="1"/>
</dbReference>
<feature type="domain" description="Alanyl-transfer RNA synthetases family profile" evidence="10">
    <location>
        <begin position="1"/>
        <end position="627"/>
    </location>
</feature>
<evidence type="ECO:0000256" key="1">
    <source>
        <dbReference type="ARBA" id="ARBA00008226"/>
    </source>
</evidence>
<evidence type="ECO:0000313" key="11">
    <source>
        <dbReference type="EMBL" id="PIR98651.1"/>
    </source>
</evidence>
<dbReference type="InterPro" id="IPR018163">
    <property type="entry name" value="Thr/Ala-tRNA-synth_IIc_edit"/>
</dbReference>
<accession>A0A2H0VHT6</accession>
<protein>
    <recommendedName>
        <fullName evidence="2">alanine--tRNA ligase</fullName>
        <ecNumber evidence="2">6.1.1.7</ecNumber>
    </recommendedName>
</protein>
<evidence type="ECO:0000256" key="6">
    <source>
        <dbReference type="ARBA" id="ARBA00022840"/>
    </source>
</evidence>
<comment type="similarity">
    <text evidence="1">Belongs to the class-II aminoacyl-tRNA synthetase family.</text>
</comment>
<name>A0A2H0VHT6_9BACT</name>
<dbReference type="Pfam" id="PF01411">
    <property type="entry name" value="tRNA-synt_2c"/>
    <property type="match status" value="1"/>
</dbReference>
<keyword evidence="4 11" id="KW-0436">Ligase</keyword>
<dbReference type="PRINTS" id="PR00980">
    <property type="entry name" value="TRNASYNTHALA"/>
</dbReference>
<evidence type="ECO:0000256" key="8">
    <source>
        <dbReference type="ARBA" id="ARBA00022917"/>
    </source>
</evidence>
<dbReference type="CDD" id="cd00673">
    <property type="entry name" value="AlaRS_core"/>
    <property type="match status" value="1"/>
</dbReference>
<dbReference type="InterPro" id="IPR045864">
    <property type="entry name" value="aa-tRNA-synth_II/BPL/LPL"/>
</dbReference>
<dbReference type="PANTHER" id="PTHR11777">
    <property type="entry name" value="ALANYL-TRNA SYNTHETASE"/>
    <property type="match status" value="1"/>
</dbReference>
<evidence type="ECO:0000256" key="3">
    <source>
        <dbReference type="ARBA" id="ARBA00022555"/>
    </source>
</evidence>
<dbReference type="FunFam" id="3.30.980.10:FF:000004">
    <property type="entry name" value="Alanine--tRNA ligase, cytoplasmic"/>
    <property type="match status" value="1"/>
</dbReference>
<keyword evidence="7" id="KW-0694">RNA-binding</keyword>
<dbReference type="InterPro" id="IPR018162">
    <property type="entry name" value="Ala-tRNA-ligase_IIc_anticod-bd"/>
</dbReference>
<dbReference type="GO" id="GO:0005737">
    <property type="term" value="C:cytoplasm"/>
    <property type="evidence" value="ECO:0007669"/>
    <property type="project" value="InterPro"/>
</dbReference>
<dbReference type="Gene3D" id="3.30.54.20">
    <property type="match status" value="1"/>
</dbReference>
<dbReference type="SUPFAM" id="SSF55186">
    <property type="entry name" value="ThrRS/AlaRS common domain"/>
    <property type="match status" value="1"/>
</dbReference>
<dbReference type="SUPFAM" id="SSF55681">
    <property type="entry name" value="Class II aaRS and biotin synthetases"/>
    <property type="match status" value="1"/>
</dbReference>
<comment type="caution">
    <text evidence="11">The sequence shown here is derived from an EMBL/GenBank/DDBJ whole genome shotgun (WGS) entry which is preliminary data.</text>
</comment>
<dbReference type="Proteomes" id="UP000230776">
    <property type="component" value="Unassembled WGS sequence"/>
</dbReference>
<dbReference type="EMBL" id="PFAG01000005">
    <property type="protein sequence ID" value="PIR98651.1"/>
    <property type="molecule type" value="Genomic_DNA"/>
</dbReference>
<organism evidence="11 12">
    <name type="scientific">Candidatus Colwellbacteria bacterium CG10_big_fil_rev_8_21_14_0_10_41_28</name>
    <dbReference type="NCBI Taxonomy" id="1974539"/>
    <lineage>
        <taxon>Bacteria</taxon>
        <taxon>Candidatus Colwelliibacteriota</taxon>
    </lineage>
</organism>
<dbReference type="InterPro" id="IPR018165">
    <property type="entry name" value="Ala-tRNA-synth_IIc_core"/>
</dbReference>
<dbReference type="InterPro" id="IPR002318">
    <property type="entry name" value="Ala-tRNA-lgiase_IIc"/>
</dbReference>
<evidence type="ECO:0000256" key="5">
    <source>
        <dbReference type="ARBA" id="ARBA00022741"/>
    </source>
</evidence>
<dbReference type="Pfam" id="PF07973">
    <property type="entry name" value="tRNA_SAD"/>
    <property type="match status" value="1"/>
</dbReference>
<dbReference type="InterPro" id="IPR012947">
    <property type="entry name" value="tRNA_SAD"/>
</dbReference>
<evidence type="ECO:0000256" key="7">
    <source>
        <dbReference type="ARBA" id="ARBA00022884"/>
    </source>
</evidence>
<keyword evidence="5" id="KW-0547">Nucleotide-binding</keyword>
<dbReference type="Gene3D" id="3.30.930.10">
    <property type="entry name" value="Bira Bifunctional Protein, Domain 2"/>
    <property type="match status" value="1"/>
</dbReference>
<evidence type="ECO:0000256" key="9">
    <source>
        <dbReference type="ARBA" id="ARBA00023146"/>
    </source>
</evidence>
<dbReference type="GO" id="GO:0000049">
    <property type="term" value="F:tRNA binding"/>
    <property type="evidence" value="ECO:0007669"/>
    <property type="project" value="UniProtKB-KW"/>
</dbReference>
<dbReference type="GO" id="GO:0002161">
    <property type="term" value="F:aminoacyl-tRNA deacylase activity"/>
    <property type="evidence" value="ECO:0007669"/>
    <property type="project" value="TreeGrafter"/>
</dbReference>